<feature type="transmembrane region" description="Helical" evidence="1">
    <location>
        <begin position="184"/>
        <end position="207"/>
    </location>
</feature>
<dbReference type="Proteomes" id="UP000030993">
    <property type="component" value="Unassembled WGS sequence"/>
</dbReference>
<evidence type="ECO:0000256" key="1">
    <source>
        <dbReference type="SAM" id="Phobius"/>
    </source>
</evidence>
<keyword evidence="1" id="KW-0472">Membrane</keyword>
<evidence type="ECO:0000313" key="3">
    <source>
        <dbReference type="Proteomes" id="UP000030993"/>
    </source>
</evidence>
<keyword evidence="1" id="KW-1133">Transmembrane helix</keyword>
<evidence type="ECO:0000313" key="2">
    <source>
        <dbReference type="EMBL" id="KHM52444.1"/>
    </source>
</evidence>
<comment type="caution">
    <text evidence="2">The sequence shown here is derived from an EMBL/GenBank/DDBJ whole genome shotgun (WGS) entry which is preliminary data.</text>
</comment>
<reference evidence="2 3" key="1">
    <citation type="journal article" date="2013" name="PLoS ONE">
        <title>Identification and characterization of three novel lipases belonging to families II and V from Anaerovibrio lipolyticus 5ST.</title>
        <authorList>
            <person name="Prive F."/>
            <person name="Kaderbhai N.N."/>
            <person name="Girdwood S."/>
            <person name="Worgan H.J."/>
            <person name="Pinloche E."/>
            <person name="Scollan N.D."/>
            <person name="Huws S.A."/>
            <person name="Newbold C.J."/>
        </authorList>
    </citation>
    <scope>NUCLEOTIDE SEQUENCE [LARGE SCALE GENOMIC DNA]</scope>
    <source>
        <strain evidence="2 3">5S</strain>
    </source>
</reference>
<dbReference type="PANTHER" id="PTHR20992:SF9">
    <property type="entry name" value="AT15442P-RELATED"/>
    <property type="match status" value="1"/>
</dbReference>
<keyword evidence="1" id="KW-0812">Transmembrane</keyword>
<accession>A0A0B2JXW8</accession>
<evidence type="ECO:0008006" key="4">
    <source>
        <dbReference type="Google" id="ProtNLM"/>
    </source>
</evidence>
<name>A0A0B2JXW8_9FIRM</name>
<feature type="transmembrane region" description="Helical" evidence="1">
    <location>
        <begin position="228"/>
        <end position="246"/>
    </location>
</feature>
<feature type="transmembrane region" description="Helical" evidence="1">
    <location>
        <begin position="156"/>
        <end position="178"/>
    </location>
</feature>
<dbReference type="EMBL" id="JSCE01000093">
    <property type="protein sequence ID" value="KHM52444.1"/>
    <property type="molecule type" value="Genomic_DNA"/>
</dbReference>
<gene>
    <name evidence="2" type="ORF">NZ47_04800</name>
</gene>
<dbReference type="RefSeq" id="WP_039207037.1">
    <property type="nucleotide sequence ID" value="NZ_JSCE01000093.1"/>
</dbReference>
<dbReference type="AlphaFoldDB" id="A0A0B2JXW8"/>
<dbReference type="PANTHER" id="PTHR20992">
    <property type="entry name" value="AT15442P-RELATED"/>
    <property type="match status" value="1"/>
</dbReference>
<feature type="transmembrane region" description="Helical" evidence="1">
    <location>
        <begin position="36"/>
        <end position="53"/>
    </location>
</feature>
<sequence length="451" mass="50600">MKTIKTILADLFDLHKDRAPLEEIKERIYSGGTLKGTNMCILILAIFIASIGLNMNSTAVIIGAMLISPLMGVIMSIGYGMATYDGEYVRESVLKLVFQVTLSVMTSAIYFTLSPIDTASSELLARTEPTIWDVLIAIFGGLAGIIGSTRIEKSNVIPGVAIATALMPPLCTAGYGIAAHSLKFFLGALYLFFINSFFICLTTFIVLKLIKIPAKTYVTDEAFRRQRWQLTLLGIIIILPSMYMAYHSIRSNLEQVQAQTYIEKNFSQGNPQVVAYNIEPDNHRLNLTLIGRIITSEEETELEKNLQGYSYFNGWSLHIVQNDMSDAVRSEDVKDLINNQWKSASGLSITEAQEEIKKYKDLSMRYSTAHQRFESDQKLLDNIRKKAPILFPYFEGIEGAAFATKDKDGKVAYRNFIALVTLKNTINQEEHDRLQNWLNAESDLPVTLIIK</sequence>
<feature type="transmembrane region" description="Helical" evidence="1">
    <location>
        <begin position="59"/>
        <end position="81"/>
    </location>
</feature>
<proteinExistence type="predicted"/>
<dbReference type="Pfam" id="PF04087">
    <property type="entry name" value="DUF389"/>
    <property type="match status" value="1"/>
</dbReference>
<feature type="transmembrane region" description="Helical" evidence="1">
    <location>
        <begin position="131"/>
        <end position="149"/>
    </location>
</feature>
<dbReference type="STRING" id="82374.NZ47_04800"/>
<organism evidence="2 3">
    <name type="scientific">Anaerovibrio lipolyticus</name>
    <dbReference type="NCBI Taxonomy" id="82374"/>
    <lineage>
        <taxon>Bacteria</taxon>
        <taxon>Bacillati</taxon>
        <taxon>Bacillota</taxon>
        <taxon>Negativicutes</taxon>
        <taxon>Selenomonadales</taxon>
        <taxon>Selenomonadaceae</taxon>
        <taxon>Anaerovibrio</taxon>
    </lineage>
</organism>
<protein>
    <recommendedName>
        <fullName evidence="4">Integral membrane protein</fullName>
    </recommendedName>
</protein>
<dbReference type="InterPro" id="IPR005240">
    <property type="entry name" value="DUF389"/>
</dbReference>
<feature type="transmembrane region" description="Helical" evidence="1">
    <location>
        <begin position="93"/>
        <end position="111"/>
    </location>
</feature>
<keyword evidence="3" id="KW-1185">Reference proteome</keyword>